<evidence type="ECO:0000256" key="1">
    <source>
        <dbReference type="ARBA" id="ARBA00004141"/>
    </source>
</evidence>
<feature type="transmembrane region" description="Helical" evidence="8">
    <location>
        <begin position="291"/>
        <end position="319"/>
    </location>
</feature>
<dbReference type="UniPathway" id="UPA00079"/>
<dbReference type="EC" id="2.5.1.74" evidence="9"/>
<dbReference type="NCBIfam" id="NF009926">
    <property type="entry name" value="PRK13387.1"/>
    <property type="match status" value="1"/>
</dbReference>
<dbReference type="NCBIfam" id="NF004752">
    <property type="entry name" value="PRK06080.1-4"/>
    <property type="match status" value="1"/>
</dbReference>
<evidence type="ECO:0000256" key="4">
    <source>
        <dbReference type="ARBA" id="ARBA00022679"/>
    </source>
</evidence>
<evidence type="ECO:0000256" key="5">
    <source>
        <dbReference type="ARBA" id="ARBA00022692"/>
    </source>
</evidence>
<dbReference type="Proteomes" id="UP000306888">
    <property type="component" value="Unassembled WGS sequence"/>
</dbReference>
<feature type="transmembrane region" description="Helical" evidence="8">
    <location>
        <begin position="242"/>
        <end position="271"/>
    </location>
</feature>
<feature type="transmembrane region" description="Helical" evidence="8">
    <location>
        <begin position="115"/>
        <end position="134"/>
    </location>
</feature>
<evidence type="ECO:0000256" key="2">
    <source>
        <dbReference type="ARBA" id="ARBA00004863"/>
    </source>
</evidence>
<comment type="pathway">
    <text evidence="2">Quinol/quinone metabolism; menaquinone biosynthesis.</text>
</comment>
<keyword evidence="6 8" id="KW-1133">Transmembrane helix</keyword>
<dbReference type="PANTHER" id="PTHR13929:SF0">
    <property type="entry name" value="UBIA PRENYLTRANSFERASE DOMAIN-CONTAINING PROTEIN 1"/>
    <property type="match status" value="1"/>
</dbReference>
<dbReference type="GO" id="GO:0009234">
    <property type="term" value="P:menaquinone biosynthetic process"/>
    <property type="evidence" value="ECO:0007669"/>
    <property type="project" value="UniProtKB-UniPathway"/>
</dbReference>
<feature type="transmembrane region" description="Helical" evidence="8">
    <location>
        <begin position="146"/>
        <end position="165"/>
    </location>
</feature>
<dbReference type="GO" id="GO:0016020">
    <property type="term" value="C:membrane"/>
    <property type="evidence" value="ECO:0007669"/>
    <property type="project" value="UniProtKB-SubCell"/>
</dbReference>
<keyword evidence="7 8" id="KW-0472">Membrane</keyword>
<evidence type="ECO:0000313" key="10">
    <source>
        <dbReference type="Proteomes" id="UP000306888"/>
    </source>
</evidence>
<protein>
    <submittedName>
        <fullName evidence="9">1,4-dihydroxy-2-naphthoate polyprenyltransferase</fullName>
        <ecNumber evidence="9">2.5.1.74</ecNumber>
    </submittedName>
</protein>
<dbReference type="InterPro" id="IPR000537">
    <property type="entry name" value="UbiA_prenyltransferase"/>
</dbReference>
<dbReference type="EMBL" id="SRYR01000004">
    <property type="protein sequence ID" value="TGY42069.1"/>
    <property type="molecule type" value="Genomic_DNA"/>
</dbReference>
<name>A0A4S2DIS5_9CLOT</name>
<dbReference type="RefSeq" id="WP_136006973.1">
    <property type="nucleotide sequence ID" value="NZ_SRYR01000004.1"/>
</dbReference>
<keyword evidence="10" id="KW-1185">Reference proteome</keyword>
<evidence type="ECO:0000256" key="8">
    <source>
        <dbReference type="SAM" id="Phobius"/>
    </source>
</evidence>
<dbReference type="AlphaFoldDB" id="A0A4S2DIS5"/>
<evidence type="ECO:0000256" key="6">
    <source>
        <dbReference type="ARBA" id="ARBA00022989"/>
    </source>
</evidence>
<comment type="caution">
    <text evidence="9">The sequence shown here is derived from an EMBL/GenBank/DDBJ whole genome shotgun (WGS) entry which is preliminary data.</text>
</comment>
<organism evidence="9 10">
    <name type="scientific">Clostridium sartagoforme</name>
    <dbReference type="NCBI Taxonomy" id="84031"/>
    <lineage>
        <taxon>Bacteria</taxon>
        <taxon>Bacillati</taxon>
        <taxon>Bacillota</taxon>
        <taxon>Clostridia</taxon>
        <taxon>Eubacteriales</taxon>
        <taxon>Clostridiaceae</taxon>
        <taxon>Clostridium</taxon>
    </lineage>
</organism>
<dbReference type="PANTHER" id="PTHR13929">
    <property type="entry name" value="1,4-DIHYDROXY-2-NAPHTHOATE OCTAPRENYLTRANSFERASE"/>
    <property type="match status" value="1"/>
</dbReference>
<gene>
    <name evidence="9" type="primary">menA</name>
    <name evidence="9" type="ORF">E5347_10050</name>
</gene>
<comment type="subcellular location">
    <subcellularLocation>
        <location evidence="1">Membrane</location>
        <topology evidence="1">Multi-pass membrane protein</topology>
    </subcellularLocation>
</comment>
<keyword evidence="4 9" id="KW-0808">Transferase</keyword>
<keyword evidence="3" id="KW-0474">Menaquinone biosynthesis</keyword>
<reference evidence="9 10" key="1">
    <citation type="submission" date="2019-04" db="EMBL/GenBank/DDBJ databases">
        <title>Microbes associate with the intestines of laboratory mice.</title>
        <authorList>
            <person name="Navarre W."/>
            <person name="Wong E."/>
            <person name="Huang K."/>
            <person name="Tropini C."/>
            <person name="Ng K."/>
            <person name="Yu B."/>
        </authorList>
    </citation>
    <scope>NUCLEOTIDE SEQUENCE [LARGE SCALE GENOMIC DNA]</scope>
    <source>
        <strain evidence="9 10">NM50_B9-20</strain>
    </source>
</reference>
<dbReference type="PIRSF" id="PIRSF005355">
    <property type="entry name" value="UBIAD1"/>
    <property type="match status" value="1"/>
</dbReference>
<dbReference type="Gene3D" id="1.10.357.140">
    <property type="entry name" value="UbiA prenyltransferase"/>
    <property type="match status" value="1"/>
</dbReference>
<dbReference type="CDD" id="cd13962">
    <property type="entry name" value="PT_UbiA_UBIAD1"/>
    <property type="match status" value="1"/>
</dbReference>
<dbReference type="Pfam" id="PF01040">
    <property type="entry name" value="UbiA"/>
    <property type="match status" value="1"/>
</dbReference>
<dbReference type="GO" id="GO:0046428">
    <property type="term" value="F:1,4-dihydroxy-2-naphthoate polyprenyltransferase activity"/>
    <property type="evidence" value="ECO:0007669"/>
    <property type="project" value="UniProtKB-EC"/>
</dbReference>
<proteinExistence type="predicted"/>
<dbReference type="OrthoDB" id="9767568at2"/>
<dbReference type="GO" id="GO:0042371">
    <property type="term" value="P:vitamin K biosynthetic process"/>
    <property type="evidence" value="ECO:0007669"/>
    <property type="project" value="TreeGrafter"/>
</dbReference>
<evidence type="ECO:0000256" key="7">
    <source>
        <dbReference type="ARBA" id="ARBA00023136"/>
    </source>
</evidence>
<dbReference type="InterPro" id="IPR044878">
    <property type="entry name" value="UbiA_sf"/>
</dbReference>
<accession>A0A4S2DIS5</accession>
<feature type="transmembrane region" description="Helical" evidence="8">
    <location>
        <begin position="42"/>
        <end position="62"/>
    </location>
</feature>
<feature type="transmembrane region" description="Helical" evidence="8">
    <location>
        <begin position="90"/>
        <end position="109"/>
    </location>
</feature>
<evidence type="ECO:0000256" key="3">
    <source>
        <dbReference type="ARBA" id="ARBA00022428"/>
    </source>
</evidence>
<evidence type="ECO:0000313" key="9">
    <source>
        <dbReference type="EMBL" id="TGY42069.1"/>
    </source>
</evidence>
<keyword evidence="5 8" id="KW-0812">Transmembrane</keyword>
<dbReference type="InterPro" id="IPR026046">
    <property type="entry name" value="UBIAD1"/>
</dbReference>
<sequence>MNIKSFLNLVEIRTKVASVIPFLLGTFYALYRFDTFNVKNAIIMFSSMIIFDMTTTAINNYMDYAKAIKKEGYGYETHNAIVSHNLNPKIVRVTIFTMLIIAAALGLLLVKNTNIIVLLIGAISFVIGITYSFGPIPISRTPFGEIFSGLTMGFIITFLTIYIHVFDTGILNISFNDLSNINISFNIIELANIFLISLSPIMGISNIMLANNICDIDEDIVNKRYTLPIYIGKENALKLFKWLYYIGFISIVIGVITKSLPIISLVTLLVLKFVQGNIDKFNKLQTKKDTFILAVKNCVITNLVYALTILGGVIIQLLFNN</sequence>